<feature type="compositionally biased region" description="Acidic residues" evidence="3">
    <location>
        <begin position="111"/>
        <end position="126"/>
    </location>
</feature>
<feature type="compositionally biased region" description="Basic and acidic residues" evidence="3">
    <location>
        <begin position="843"/>
        <end position="859"/>
    </location>
</feature>
<evidence type="ECO:0000259" key="4">
    <source>
        <dbReference type="PROSITE" id="PS50002"/>
    </source>
</evidence>
<feature type="compositionally biased region" description="Polar residues" evidence="3">
    <location>
        <begin position="716"/>
        <end position="725"/>
    </location>
</feature>
<feature type="compositionally biased region" description="Acidic residues" evidence="3">
    <location>
        <begin position="356"/>
        <end position="365"/>
    </location>
</feature>
<evidence type="ECO:0000256" key="3">
    <source>
        <dbReference type="SAM" id="MobiDB-lite"/>
    </source>
</evidence>
<feature type="compositionally biased region" description="Polar residues" evidence="3">
    <location>
        <begin position="981"/>
        <end position="1000"/>
    </location>
</feature>
<dbReference type="PANTHER" id="PTHR47775">
    <property type="entry name" value="BUD SITE SELECTION PROTEIN 14"/>
    <property type="match status" value="1"/>
</dbReference>
<dbReference type="GO" id="GO:0015630">
    <property type="term" value="C:microtubule cytoskeleton"/>
    <property type="evidence" value="ECO:0007669"/>
    <property type="project" value="TreeGrafter"/>
</dbReference>
<dbReference type="SUPFAM" id="SSF50044">
    <property type="entry name" value="SH3-domain"/>
    <property type="match status" value="1"/>
</dbReference>
<feature type="region of interest" description="Disordered" evidence="3">
    <location>
        <begin position="341"/>
        <end position="365"/>
    </location>
</feature>
<keyword evidence="1 2" id="KW-0728">SH3 domain</keyword>
<evidence type="ECO:0000313" key="5">
    <source>
        <dbReference type="EMBL" id="KAF2233382.1"/>
    </source>
</evidence>
<proteinExistence type="predicted"/>
<feature type="compositionally biased region" description="Low complexity" evidence="3">
    <location>
        <begin position="801"/>
        <end position="811"/>
    </location>
</feature>
<feature type="compositionally biased region" description="Low complexity" evidence="3">
    <location>
        <begin position="949"/>
        <end position="966"/>
    </location>
</feature>
<organism evidence="5 6">
    <name type="scientific">Viridothelium virens</name>
    <name type="common">Speckled blister lichen</name>
    <name type="synonym">Trypethelium virens</name>
    <dbReference type="NCBI Taxonomy" id="1048519"/>
    <lineage>
        <taxon>Eukaryota</taxon>
        <taxon>Fungi</taxon>
        <taxon>Dikarya</taxon>
        <taxon>Ascomycota</taxon>
        <taxon>Pezizomycotina</taxon>
        <taxon>Dothideomycetes</taxon>
        <taxon>Dothideomycetes incertae sedis</taxon>
        <taxon>Trypetheliales</taxon>
        <taxon>Trypetheliaceae</taxon>
        <taxon>Viridothelium</taxon>
    </lineage>
</organism>
<feature type="compositionally biased region" description="Basic and acidic residues" evidence="3">
    <location>
        <begin position="653"/>
        <end position="679"/>
    </location>
</feature>
<feature type="region of interest" description="Disordered" evidence="3">
    <location>
        <begin position="528"/>
        <end position="1020"/>
    </location>
</feature>
<feature type="domain" description="SH3" evidence="4">
    <location>
        <begin position="398"/>
        <end position="459"/>
    </location>
</feature>
<dbReference type="InterPro" id="IPR036028">
    <property type="entry name" value="SH3-like_dom_sf"/>
</dbReference>
<keyword evidence="6" id="KW-1185">Reference proteome</keyword>
<dbReference type="AlphaFoldDB" id="A0A6A6H5U6"/>
<dbReference type="InterPro" id="IPR053039">
    <property type="entry name" value="Polarity_Bud-Selection_Reg"/>
</dbReference>
<dbReference type="Proteomes" id="UP000800092">
    <property type="component" value="Unassembled WGS sequence"/>
</dbReference>
<evidence type="ECO:0000256" key="1">
    <source>
        <dbReference type="ARBA" id="ARBA00022443"/>
    </source>
</evidence>
<feature type="compositionally biased region" description="Polar residues" evidence="3">
    <location>
        <begin position="785"/>
        <end position="799"/>
    </location>
</feature>
<feature type="region of interest" description="Disordered" evidence="3">
    <location>
        <begin position="475"/>
        <end position="496"/>
    </location>
</feature>
<dbReference type="InterPro" id="IPR001452">
    <property type="entry name" value="SH3_domain"/>
</dbReference>
<dbReference type="GO" id="GO:0051286">
    <property type="term" value="C:cell tip"/>
    <property type="evidence" value="ECO:0007669"/>
    <property type="project" value="TreeGrafter"/>
</dbReference>
<dbReference type="OrthoDB" id="196165at2759"/>
<feature type="compositionally biased region" description="Low complexity" evidence="3">
    <location>
        <begin position="1008"/>
        <end position="1017"/>
    </location>
</feature>
<feature type="region of interest" description="Disordered" evidence="3">
    <location>
        <begin position="253"/>
        <end position="302"/>
    </location>
</feature>
<dbReference type="PANTHER" id="PTHR47775:SF1">
    <property type="entry name" value="BUD SITE SELECTION PROTEIN 14"/>
    <property type="match status" value="1"/>
</dbReference>
<feature type="compositionally biased region" description="Low complexity" evidence="3">
    <location>
        <begin position="751"/>
        <end position="765"/>
    </location>
</feature>
<feature type="compositionally biased region" description="Polar residues" evidence="3">
    <location>
        <begin position="614"/>
        <end position="623"/>
    </location>
</feature>
<feature type="region of interest" description="Disordered" evidence="3">
    <location>
        <begin position="1"/>
        <end position="224"/>
    </location>
</feature>
<feature type="region of interest" description="Disordered" evidence="3">
    <location>
        <begin position="1090"/>
        <end position="1112"/>
    </location>
</feature>
<dbReference type="GO" id="GO:0030950">
    <property type="term" value="P:establishment or maintenance of actin cytoskeleton polarity"/>
    <property type="evidence" value="ECO:0007669"/>
    <property type="project" value="TreeGrafter"/>
</dbReference>
<gene>
    <name evidence="5" type="ORF">EV356DRAFT_533804</name>
</gene>
<dbReference type="SMART" id="SM00326">
    <property type="entry name" value="SH3"/>
    <property type="match status" value="1"/>
</dbReference>
<dbReference type="FunFam" id="2.30.30.40:FF:000035">
    <property type="entry name" value="SH3 domain containing protein"/>
    <property type="match status" value="1"/>
</dbReference>
<feature type="compositionally biased region" description="Acidic residues" evidence="3">
    <location>
        <begin position="253"/>
        <end position="267"/>
    </location>
</feature>
<dbReference type="EMBL" id="ML991807">
    <property type="protein sequence ID" value="KAF2233382.1"/>
    <property type="molecule type" value="Genomic_DNA"/>
</dbReference>
<dbReference type="GO" id="GO:0008104">
    <property type="term" value="P:intracellular protein localization"/>
    <property type="evidence" value="ECO:0007669"/>
    <property type="project" value="TreeGrafter"/>
</dbReference>
<feature type="compositionally biased region" description="Low complexity" evidence="3">
    <location>
        <begin position="152"/>
        <end position="188"/>
    </location>
</feature>
<feature type="compositionally biased region" description="Low complexity" evidence="3">
    <location>
        <begin position="129"/>
        <end position="138"/>
    </location>
</feature>
<feature type="compositionally biased region" description="Basic and acidic residues" evidence="3">
    <location>
        <begin position="819"/>
        <end position="831"/>
    </location>
</feature>
<feature type="compositionally biased region" description="Basic residues" evidence="3">
    <location>
        <begin position="486"/>
        <end position="496"/>
    </location>
</feature>
<sequence length="1112" mass="121187">MTRPQIIRADTLDLQDQTSPSAQDHSLQPEHPSPLGAGPAAPHQAASVHQIVEERQEEKDRLAEAWHATDKLQDESEHDDAQTESNGANGEHLYQRDEQAIQQNGGQSGQEDAEMAESETEVDDDMIDKISSSPSIDDGGLPSLPTWPRRVSSLIPTSPSVSTPTLSSPTPYQSSDLCSSSSPCTTTPQHIPLSYSTSNFRQSDSPNLDSSSPFDTTPQHFPLSPLAQKKSSLSLKGCHHHLRGEYNWTLDNDDEFDDLEDSPDDIFDPIAHEVSAENESPSKKKLRPDSPPPKIAFARASSKAPAESLRNEYLCEDEGFVDDLESILLPTNDPLLAAIAADEPPSPNGSCSSWISDDEGSSFDEETANDDNDFLFSDDERFIDSGWGGECLRESEDIDFEFVYALHTFVATVEGQANATKGDTMVLLDDSNSYWWLVRIVKDSSIGYLPAEHIETPTERLARLNKHRNIDLSATMLGDNPEKSKNPLKKAMRRRNAKTVTFTAPTYVEPQDFGDFSDEEENGELNALANGTANNGEDQETAEGTSQEEAERDETAVVEPLKVNGASKGPAPENPEGAVSGEDHIAEPASDDNAMPRTSDEIISPPDGSRGRSRNGTMRNTDSFFKDDSVETRKITLTPNLLRDDSNSSLRSVDVKESNLGDKLEKSVPPSERPKDDKKRKEKKPGMLSGLFKSKKKDKKGKLVDDDDEKELDSSRVSSPTSQDGLISEKTPVATQQAPARQLSKGKLQKSPPNSNSPNSRVKSPPMEEPRSASAPAGMDEKLSSPPTMRLVQSDSEQTPPEESVISPPISTDSQTNDQHLEIGSPKERGGKLSPITNLIRPSESRPEKVKKAKQRVELDDFDSSPEDATPPANPFDDPNETSTSRKASEDSEEIQEITRGTESAKAVSPFDSMDPRKPPPLTTEHSSDEEHSPVSPIGNRLKEEQAQPSSTSSSTPTVTSPISGSRSVASNDLGIAGNRSPPQNASANTAARSSPSSRNTDTPPTPSSQHTSTATSNGPIWSDAALHSYMNGDNDIRDMLLLVRDKTNVVPVSADHPLMKDLFVDERKSLRDMNRQLDGLLGQWMERKGMAGPGSHSNTRRRMNGATTTKA</sequence>
<dbReference type="Gene3D" id="2.30.30.40">
    <property type="entry name" value="SH3 Domains"/>
    <property type="match status" value="1"/>
</dbReference>
<reference evidence="5" key="1">
    <citation type="journal article" date="2020" name="Stud. Mycol.">
        <title>101 Dothideomycetes genomes: a test case for predicting lifestyles and emergence of pathogens.</title>
        <authorList>
            <person name="Haridas S."/>
            <person name="Albert R."/>
            <person name="Binder M."/>
            <person name="Bloem J."/>
            <person name="Labutti K."/>
            <person name="Salamov A."/>
            <person name="Andreopoulos B."/>
            <person name="Baker S."/>
            <person name="Barry K."/>
            <person name="Bills G."/>
            <person name="Bluhm B."/>
            <person name="Cannon C."/>
            <person name="Castanera R."/>
            <person name="Culley D."/>
            <person name="Daum C."/>
            <person name="Ezra D."/>
            <person name="Gonzalez J."/>
            <person name="Henrissat B."/>
            <person name="Kuo A."/>
            <person name="Liang C."/>
            <person name="Lipzen A."/>
            <person name="Lutzoni F."/>
            <person name="Magnuson J."/>
            <person name="Mondo S."/>
            <person name="Nolan M."/>
            <person name="Ohm R."/>
            <person name="Pangilinan J."/>
            <person name="Park H.-J."/>
            <person name="Ramirez L."/>
            <person name="Alfaro M."/>
            <person name="Sun H."/>
            <person name="Tritt A."/>
            <person name="Yoshinaga Y."/>
            <person name="Zwiers L.-H."/>
            <person name="Turgeon B."/>
            <person name="Goodwin S."/>
            <person name="Spatafora J."/>
            <person name="Crous P."/>
            <person name="Grigoriev I."/>
        </authorList>
    </citation>
    <scope>NUCLEOTIDE SEQUENCE</scope>
    <source>
        <strain evidence="5">Tuck. ex Michener</strain>
    </source>
</reference>
<evidence type="ECO:0000313" key="6">
    <source>
        <dbReference type="Proteomes" id="UP000800092"/>
    </source>
</evidence>
<name>A0A6A6H5U6_VIRVR</name>
<accession>A0A6A6H5U6</accession>
<feature type="compositionally biased region" description="Basic and acidic residues" evidence="3">
    <location>
        <begin position="51"/>
        <end position="81"/>
    </location>
</feature>
<protein>
    <recommendedName>
        <fullName evidence="4">SH3 domain-containing protein</fullName>
    </recommendedName>
</protein>
<feature type="compositionally biased region" description="Basic and acidic residues" evidence="3">
    <location>
        <begin position="624"/>
        <end position="634"/>
    </location>
</feature>
<feature type="compositionally biased region" description="Polar residues" evidence="3">
    <location>
        <begin position="14"/>
        <end position="26"/>
    </location>
</feature>
<dbReference type="PROSITE" id="PS50002">
    <property type="entry name" value="SH3"/>
    <property type="match status" value="1"/>
</dbReference>
<feature type="compositionally biased region" description="Acidic residues" evidence="3">
    <location>
        <begin position="537"/>
        <end position="552"/>
    </location>
</feature>
<evidence type="ECO:0000256" key="2">
    <source>
        <dbReference type="PROSITE-ProRule" id="PRU00192"/>
    </source>
</evidence>
<feature type="compositionally biased region" description="Polar residues" evidence="3">
    <location>
        <begin position="194"/>
        <end position="219"/>
    </location>
</feature>